<dbReference type="InterPro" id="IPR050810">
    <property type="entry name" value="Bact_Secretion_Sys_Channel"/>
</dbReference>
<gene>
    <name evidence="5" type="ORF">FOM92_01930</name>
</gene>
<feature type="signal peptide" evidence="3">
    <location>
        <begin position="1"/>
        <end position="34"/>
    </location>
</feature>
<dbReference type="InterPro" id="IPR007055">
    <property type="entry name" value="BON_dom"/>
</dbReference>
<accession>A0A553WHQ2</accession>
<feature type="region of interest" description="Disordered" evidence="2">
    <location>
        <begin position="447"/>
        <end position="500"/>
    </location>
</feature>
<keyword evidence="6" id="KW-1185">Reference proteome</keyword>
<evidence type="ECO:0000256" key="2">
    <source>
        <dbReference type="SAM" id="MobiDB-lite"/>
    </source>
</evidence>
<comment type="similarity">
    <text evidence="1">Belongs to the bacterial secretin family.</text>
</comment>
<evidence type="ECO:0000313" key="5">
    <source>
        <dbReference type="EMBL" id="TSB04216.1"/>
    </source>
</evidence>
<evidence type="ECO:0000313" key="6">
    <source>
        <dbReference type="Proteomes" id="UP000320160"/>
    </source>
</evidence>
<dbReference type="PANTHER" id="PTHR30332">
    <property type="entry name" value="PROBABLE GENERAL SECRETION PATHWAY PROTEIN D"/>
    <property type="match status" value="1"/>
</dbReference>
<evidence type="ECO:0000259" key="4">
    <source>
        <dbReference type="PROSITE" id="PS50914"/>
    </source>
</evidence>
<organism evidence="5 6">
    <name type="scientific">Sphingorhabdus contaminans</name>
    <dbReference type="NCBI Taxonomy" id="1343899"/>
    <lineage>
        <taxon>Bacteria</taxon>
        <taxon>Pseudomonadati</taxon>
        <taxon>Pseudomonadota</taxon>
        <taxon>Alphaproteobacteria</taxon>
        <taxon>Sphingomonadales</taxon>
        <taxon>Sphingomonadaceae</taxon>
        <taxon>Sphingorhabdus</taxon>
    </lineage>
</organism>
<dbReference type="Pfam" id="PF13629">
    <property type="entry name" value="T2SS-T3SS_pil_N"/>
    <property type="match status" value="1"/>
</dbReference>
<dbReference type="AlphaFoldDB" id="A0A553WHQ2"/>
<dbReference type="PROSITE" id="PS50914">
    <property type="entry name" value="BON"/>
    <property type="match status" value="1"/>
</dbReference>
<dbReference type="RefSeq" id="WP_143775088.1">
    <property type="nucleotide sequence ID" value="NZ_VKKU01000001.1"/>
</dbReference>
<protein>
    <submittedName>
        <fullName evidence="5">Type II and III secretion system protein family protein</fullName>
    </submittedName>
</protein>
<dbReference type="Pfam" id="PF04972">
    <property type="entry name" value="BON"/>
    <property type="match status" value="1"/>
</dbReference>
<dbReference type="InterPro" id="IPR001775">
    <property type="entry name" value="GspD/PilQ"/>
</dbReference>
<dbReference type="EMBL" id="VKKU01000001">
    <property type="protein sequence ID" value="TSB04216.1"/>
    <property type="molecule type" value="Genomic_DNA"/>
</dbReference>
<sequence length="500" mass="51788">MKTISKLKSGFAAAALAAALGTTALVAIPTVANAQSAKDAKLVTLSIGRGQQVNLGSTITDVVVANPQVADVEVKSGRQIYILGKGPGETSIVATDAAGRTVYSATVRVGTNLDSIDQMLALAMPDADIKVTTMNGIIMLTGTVKQPEEASDAADLVTAFSGGQAKVVNRIKTATPLQINLQVRVAEVSRSLSKEISGNLQGANRGTDSAGQPYFFGVGRGRDFTTGTTVTFPQGLTTVAGLGKLFGVDVEAAFDLSERAGLVSTLANPNLTTVSGETAEFLAGGRFPIVTSSDNGVSVQYETYGVNLTYTPIVLADGRISLRVRSEVSDISSQGAVRVGGLEVPATTTRMAETTVELGSGQSMMIAGLLSNQLSNSVDKTPGVGDIPVLGALFKSNGWRRNETELMIVITPYLVKPVSDSEIKLPTDGMHSINDAERVIMGKVLDKKGDQNRPMPTIAPAPATGPEMGSVSEAAPVLPKDSKKATAQASNAGPGFSFDN</sequence>
<evidence type="ECO:0000256" key="1">
    <source>
        <dbReference type="RuleBase" id="RU004003"/>
    </source>
</evidence>
<dbReference type="GO" id="GO:0009306">
    <property type="term" value="P:protein secretion"/>
    <property type="evidence" value="ECO:0007669"/>
    <property type="project" value="InterPro"/>
</dbReference>
<dbReference type="Proteomes" id="UP000320160">
    <property type="component" value="Unassembled WGS sequence"/>
</dbReference>
<dbReference type="PRINTS" id="PR01032">
    <property type="entry name" value="PHAGEIV"/>
</dbReference>
<dbReference type="GO" id="GO:0015627">
    <property type="term" value="C:type II protein secretion system complex"/>
    <property type="evidence" value="ECO:0007669"/>
    <property type="project" value="TreeGrafter"/>
</dbReference>
<keyword evidence="3" id="KW-0732">Signal</keyword>
<feature type="domain" description="BON" evidence="4">
    <location>
        <begin position="104"/>
        <end position="175"/>
    </location>
</feature>
<feature type="chain" id="PRO_5022151834" evidence="3">
    <location>
        <begin position="35"/>
        <end position="500"/>
    </location>
</feature>
<dbReference type="PANTHER" id="PTHR30332:SF17">
    <property type="entry name" value="TYPE IV PILIATION SYSTEM PROTEIN DR_0774-RELATED"/>
    <property type="match status" value="1"/>
</dbReference>
<evidence type="ECO:0000256" key="3">
    <source>
        <dbReference type="SAM" id="SignalP"/>
    </source>
</evidence>
<name>A0A553WHQ2_9SPHN</name>
<dbReference type="Pfam" id="PF00263">
    <property type="entry name" value="Secretin"/>
    <property type="match status" value="1"/>
</dbReference>
<proteinExistence type="inferred from homology"/>
<comment type="caution">
    <text evidence="5">The sequence shown here is derived from an EMBL/GenBank/DDBJ whole genome shotgun (WGS) entry which is preliminary data.</text>
</comment>
<dbReference type="InterPro" id="IPR004846">
    <property type="entry name" value="T2SS/T3SS_dom"/>
</dbReference>
<dbReference type="InterPro" id="IPR032789">
    <property type="entry name" value="T2SS-T3SS_pil_N"/>
</dbReference>
<dbReference type="PRINTS" id="PR00811">
    <property type="entry name" value="BCTERIALGSPD"/>
</dbReference>
<reference evidence="5 6" key="1">
    <citation type="submission" date="2019-07" db="EMBL/GenBank/DDBJ databases">
        <authorList>
            <person name="Park M."/>
        </authorList>
    </citation>
    <scope>NUCLEOTIDE SEQUENCE [LARGE SCALE GENOMIC DNA]</scope>
    <source>
        <strain evidence="5 6">KCTC32445</strain>
    </source>
</reference>
<dbReference type="Gene3D" id="3.30.1340.30">
    <property type="match status" value="1"/>
</dbReference>
<dbReference type="OrthoDB" id="9775455at2"/>